<protein>
    <submittedName>
        <fullName evidence="2">Uncharacterized protein</fullName>
    </submittedName>
</protein>
<feature type="region of interest" description="Disordered" evidence="1">
    <location>
        <begin position="60"/>
        <end position="83"/>
    </location>
</feature>
<proteinExistence type="predicted"/>
<accession>J9FGE5</accession>
<reference evidence="2" key="1">
    <citation type="journal article" date="2012" name="PLoS ONE">
        <title>Gene sets for utilization of primary and secondary nutrition supplies in the distal gut of endangered iberian lynx.</title>
        <authorList>
            <person name="Alcaide M."/>
            <person name="Messina E."/>
            <person name="Richter M."/>
            <person name="Bargiela R."/>
            <person name="Peplies J."/>
            <person name="Huws S.A."/>
            <person name="Newbold C.J."/>
            <person name="Golyshin P.N."/>
            <person name="Simon M.A."/>
            <person name="Lopez G."/>
            <person name="Yakimov M.M."/>
            <person name="Ferrer M."/>
        </authorList>
    </citation>
    <scope>NUCLEOTIDE SEQUENCE</scope>
</reference>
<comment type="caution">
    <text evidence="2">The sequence shown here is derived from an EMBL/GenBank/DDBJ whole genome shotgun (WGS) entry which is preliminary data.</text>
</comment>
<gene>
    <name evidence="2" type="ORF">EVA_18401</name>
</gene>
<evidence type="ECO:0000256" key="1">
    <source>
        <dbReference type="SAM" id="MobiDB-lite"/>
    </source>
</evidence>
<sequence length="83" mass="9125">MPSWTSLRRASASWRILRLRTVSISAEFMEQLVSPMAVSGITPYFSISGAMMGQSPPSCCGVSRRNVTRRSSRSESAHLMISS</sequence>
<dbReference type="AlphaFoldDB" id="J9FGE5"/>
<organism evidence="2">
    <name type="scientific">gut metagenome</name>
    <dbReference type="NCBI Taxonomy" id="749906"/>
    <lineage>
        <taxon>unclassified sequences</taxon>
        <taxon>metagenomes</taxon>
        <taxon>organismal metagenomes</taxon>
    </lineage>
</organism>
<name>J9FGE5_9ZZZZ</name>
<evidence type="ECO:0000313" key="2">
    <source>
        <dbReference type="EMBL" id="EJW93493.1"/>
    </source>
</evidence>
<dbReference type="EMBL" id="AMCI01006940">
    <property type="protein sequence ID" value="EJW93493.1"/>
    <property type="molecule type" value="Genomic_DNA"/>
</dbReference>